<reference evidence="2 3" key="1">
    <citation type="submission" date="2019-06" db="EMBL/GenBank/DDBJ databases">
        <title>Sequencing the genomes of 1000 actinobacteria strains.</title>
        <authorList>
            <person name="Klenk H.-P."/>
        </authorList>
    </citation>
    <scope>NUCLEOTIDE SEQUENCE [LARGE SCALE GENOMIC DNA]</scope>
    <source>
        <strain evidence="2 3">DSM 21776</strain>
    </source>
</reference>
<dbReference type="AlphaFoldDB" id="A0A543PTP7"/>
<feature type="transmembrane region" description="Helical" evidence="1">
    <location>
        <begin position="177"/>
        <end position="199"/>
    </location>
</feature>
<dbReference type="RefSeq" id="WP_185747053.1">
    <property type="nucleotide sequence ID" value="NZ_BAAAQC010000005.1"/>
</dbReference>
<gene>
    <name evidence="2" type="ORF">FHX52_0557</name>
</gene>
<name>A0A543PTP7_9MICO</name>
<organism evidence="2 3">
    <name type="scientific">Humibacillus xanthopallidus</name>
    <dbReference type="NCBI Taxonomy" id="412689"/>
    <lineage>
        <taxon>Bacteria</taxon>
        <taxon>Bacillati</taxon>
        <taxon>Actinomycetota</taxon>
        <taxon>Actinomycetes</taxon>
        <taxon>Micrococcales</taxon>
        <taxon>Intrasporangiaceae</taxon>
        <taxon>Humibacillus</taxon>
    </lineage>
</organism>
<dbReference type="InterPro" id="IPR025495">
    <property type="entry name" value="DUF4386"/>
</dbReference>
<keyword evidence="1" id="KW-0472">Membrane</keyword>
<keyword evidence="1" id="KW-0812">Transmembrane</keyword>
<comment type="caution">
    <text evidence="2">The sequence shown here is derived from an EMBL/GenBank/DDBJ whole genome shotgun (WGS) entry which is preliminary data.</text>
</comment>
<dbReference type="EMBL" id="VFQF01000001">
    <property type="protein sequence ID" value="TQN47455.1"/>
    <property type="molecule type" value="Genomic_DNA"/>
</dbReference>
<feature type="transmembrane region" description="Helical" evidence="1">
    <location>
        <begin position="21"/>
        <end position="43"/>
    </location>
</feature>
<accession>A0A543PTP7</accession>
<evidence type="ECO:0000313" key="2">
    <source>
        <dbReference type="EMBL" id="TQN47455.1"/>
    </source>
</evidence>
<dbReference type="Pfam" id="PF14329">
    <property type="entry name" value="DUF4386"/>
    <property type="match status" value="1"/>
</dbReference>
<feature type="transmembrane region" description="Helical" evidence="1">
    <location>
        <begin position="63"/>
        <end position="86"/>
    </location>
</feature>
<sequence length="245" mass="26207">MTITTRTATSSMPSSWQPNTTARWAGGLYLAYIVANVVASVTGRIGLSDAQTLRQTIADNESMFRIGLVAALASALLFVVTAWALYTLLRPVDDTMALLLLVLNAVGVAVQCASYLPLLAVLAQGDSSVDLQALTGTQLGGLAMLSITTYQVGFVTAQLFFSAWLFPLGWLVLRSGFLPRVLGWILLLDGVAVLIWFLQTLLAPAYRAISYPAWVVGFVAEVGLALWLLIKGVHADTSPQHPAQA</sequence>
<protein>
    <submittedName>
        <fullName evidence="2">Uncharacterized protein DUF4386</fullName>
    </submittedName>
</protein>
<evidence type="ECO:0000313" key="3">
    <source>
        <dbReference type="Proteomes" id="UP000320085"/>
    </source>
</evidence>
<proteinExistence type="predicted"/>
<keyword evidence="1" id="KW-1133">Transmembrane helix</keyword>
<evidence type="ECO:0000256" key="1">
    <source>
        <dbReference type="SAM" id="Phobius"/>
    </source>
</evidence>
<feature type="transmembrane region" description="Helical" evidence="1">
    <location>
        <begin position="211"/>
        <end position="230"/>
    </location>
</feature>
<dbReference type="Proteomes" id="UP000320085">
    <property type="component" value="Unassembled WGS sequence"/>
</dbReference>
<feature type="transmembrane region" description="Helical" evidence="1">
    <location>
        <begin position="98"/>
        <end position="122"/>
    </location>
</feature>
<feature type="transmembrane region" description="Helical" evidence="1">
    <location>
        <begin position="142"/>
        <end position="165"/>
    </location>
</feature>